<accession>A0A4Q1B2W0</accession>
<dbReference type="AlphaFoldDB" id="A0A4Q1B2W0"/>
<keyword evidence="3" id="KW-1185">Reference proteome</keyword>
<name>A0A4Q1B2W0_9BACT</name>
<dbReference type="GO" id="GO:0015562">
    <property type="term" value="F:efflux transmembrane transporter activity"/>
    <property type="evidence" value="ECO:0007669"/>
    <property type="project" value="InterPro"/>
</dbReference>
<evidence type="ECO:0000313" key="2">
    <source>
        <dbReference type="EMBL" id="RXK13135.1"/>
    </source>
</evidence>
<reference evidence="2 3" key="1">
    <citation type="submission" date="2017-09" db="EMBL/GenBank/DDBJ databases">
        <title>Genomics of the genus Arcobacter.</title>
        <authorList>
            <person name="Perez-Cataluna A."/>
            <person name="Figueras M.J."/>
            <person name="Salas-Masso N."/>
        </authorList>
    </citation>
    <scope>NUCLEOTIDE SEQUENCE [LARGE SCALE GENOMIC DNA]</scope>
    <source>
        <strain evidence="2 3">F156-34</strain>
    </source>
</reference>
<dbReference type="PANTHER" id="PTHR30203">
    <property type="entry name" value="OUTER MEMBRANE CATION EFFLUX PROTEIN"/>
    <property type="match status" value="1"/>
</dbReference>
<evidence type="ECO:0000256" key="1">
    <source>
        <dbReference type="ARBA" id="ARBA00007613"/>
    </source>
</evidence>
<dbReference type="InterPro" id="IPR003423">
    <property type="entry name" value="OMP_efflux"/>
</dbReference>
<dbReference type="Pfam" id="PF02321">
    <property type="entry name" value="OEP"/>
    <property type="match status" value="2"/>
</dbReference>
<proteinExistence type="inferred from homology"/>
<dbReference type="PROSITE" id="PS51257">
    <property type="entry name" value="PROKAR_LIPOPROTEIN"/>
    <property type="match status" value="1"/>
</dbReference>
<dbReference type="Gene3D" id="1.20.1600.10">
    <property type="entry name" value="Outer membrane efflux proteins (OEP)"/>
    <property type="match status" value="1"/>
</dbReference>
<dbReference type="PANTHER" id="PTHR30203:SF30">
    <property type="entry name" value="OUTER MEMBRANE PROTEIN-RELATED"/>
    <property type="match status" value="1"/>
</dbReference>
<dbReference type="RefSeq" id="WP_129060955.1">
    <property type="nucleotide sequence ID" value="NZ_NXIE01000002.1"/>
</dbReference>
<gene>
    <name evidence="2" type="ORF">CP965_04880</name>
</gene>
<dbReference type="SUPFAM" id="SSF56954">
    <property type="entry name" value="Outer membrane efflux proteins (OEP)"/>
    <property type="match status" value="1"/>
</dbReference>
<sequence length="453" mass="51903">MSIVFKSIFIFFISILFIACSTKRLDTNIKYPKLPKNFNQKDILIEEKWIKTLKDKQLLEIINKALNNNYELKQLSYDIKIKEQELISSNSLLFPSIDLNASSSKDGDFKGDNNPSSSKVSLDFQYEVDLWNKLSDSSKASNMNLLETKALYKEAKQQLITDVTLLYYEIIESNRLLDLYKKNLKTAENYYELTLSRYKQGISEALDTLLAKNSIYSQQSKITDIKNVKAQAIYKLEQLLGEYPKGKLDINKNLPILNENIKLGIPSEIIERKSSIVASWNALLSKDFTLAYTHKQRLPSLNISASIENIKNDGLPSTWSLISGLTAPIFNAGELKAKEKIAYFELKKAEFEYLNTIYSSFVEIENFIEEEKNLKDEFEILKNSNINAQKALSLSFNQYLKGLVEYTTVLNLQESLYETQASLIQIKKSLIENKINLHKALGGDFLSKEESKE</sequence>
<evidence type="ECO:0000313" key="3">
    <source>
        <dbReference type="Proteomes" id="UP000289718"/>
    </source>
</evidence>
<comment type="caution">
    <text evidence="2">The sequence shown here is derived from an EMBL/GenBank/DDBJ whole genome shotgun (WGS) entry which is preliminary data.</text>
</comment>
<protein>
    <submittedName>
        <fullName evidence="2">RND transporter</fullName>
    </submittedName>
</protein>
<dbReference type="OrthoDB" id="9770517at2"/>
<dbReference type="Proteomes" id="UP000289718">
    <property type="component" value="Unassembled WGS sequence"/>
</dbReference>
<comment type="similarity">
    <text evidence="1">Belongs to the outer membrane factor (OMF) (TC 1.B.17) family.</text>
</comment>
<organism evidence="2 3">
    <name type="scientific">Halarcobacter mediterraneus</name>
    <dbReference type="NCBI Taxonomy" id="2023153"/>
    <lineage>
        <taxon>Bacteria</taxon>
        <taxon>Pseudomonadati</taxon>
        <taxon>Campylobacterota</taxon>
        <taxon>Epsilonproteobacteria</taxon>
        <taxon>Campylobacterales</taxon>
        <taxon>Arcobacteraceae</taxon>
        <taxon>Halarcobacter</taxon>
    </lineage>
</organism>
<dbReference type="InterPro" id="IPR010131">
    <property type="entry name" value="MdtP/NodT-like"/>
</dbReference>
<dbReference type="EMBL" id="NXIE01000002">
    <property type="protein sequence ID" value="RXK13135.1"/>
    <property type="molecule type" value="Genomic_DNA"/>
</dbReference>
<dbReference type="Gene3D" id="2.20.200.10">
    <property type="entry name" value="Outer membrane efflux proteins (OEP)"/>
    <property type="match status" value="1"/>
</dbReference>